<dbReference type="Proteomes" id="UP000324222">
    <property type="component" value="Unassembled WGS sequence"/>
</dbReference>
<reference evidence="1 2" key="1">
    <citation type="submission" date="2019-05" db="EMBL/GenBank/DDBJ databases">
        <title>Another draft genome of Portunus trituberculatus and its Hox gene families provides insights of decapod evolution.</title>
        <authorList>
            <person name="Jeong J.-H."/>
            <person name="Song I."/>
            <person name="Kim S."/>
            <person name="Choi T."/>
            <person name="Kim D."/>
            <person name="Ryu S."/>
            <person name="Kim W."/>
        </authorList>
    </citation>
    <scope>NUCLEOTIDE SEQUENCE [LARGE SCALE GENOMIC DNA]</scope>
    <source>
        <tissue evidence="1">Muscle</tissue>
    </source>
</reference>
<evidence type="ECO:0000313" key="1">
    <source>
        <dbReference type="EMBL" id="MPC94919.1"/>
    </source>
</evidence>
<name>A0A5B7JJD3_PORTR</name>
<proteinExistence type="predicted"/>
<protein>
    <submittedName>
        <fullName evidence="1">Uncharacterized protein</fullName>
    </submittedName>
</protein>
<dbReference type="EMBL" id="VSRR010100288">
    <property type="protein sequence ID" value="MPC94919.1"/>
    <property type="molecule type" value="Genomic_DNA"/>
</dbReference>
<evidence type="ECO:0000313" key="2">
    <source>
        <dbReference type="Proteomes" id="UP000324222"/>
    </source>
</evidence>
<organism evidence="1 2">
    <name type="scientific">Portunus trituberculatus</name>
    <name type="common">Swimming crab</name>
    <name type="synonym">Neptunus trituberculatus</name>
    <dbReference type="NCBI Taxonomy" id="210409"/>
    <lineage>
        <taxon>Eukaryota</taxon>
        <taxon>Metazoa</taxon>
        <taxon>Ecdysozoa</taxon>
        <taxon>Arthropoda</taxon>
        <taxon>Crustacea</taxon>
        <taxon>Multicrustacea</taxon>
        <taxon>Malacostraca</taxon>
        <taxon>Eumalacostraca</taxon>
        <taxon>Eucarida</taxon>
        <taxon>Decapoda</taxon>
        <taxon>Pleocyemata</taxon>
        <taxon>Brachyura</taxon>
        <taxon>Eubrachyura</taxon>
        <taxon>Portunoidea</taxon>
        <taxon>Portunidae</taxon>
        <taxon>Portuninae</taxon>
        <taxon>Portunus</taxon>
    </lineage>
</organism>
<keyword evidence="2" id="KW-1185">Reference proteome</keyword>
<sequence length="87" mass="9663">MPAVASTPRRHCPYDNGPYSEILCSHRCCFPEAREIINRVLKNTSHPCLSLMFLAEEVKENLVASAHSRKINGGHTNVNLARIAAAY</sequence>
<gene>
    <name evidence="1" type="ORF">E2C01_090110</name>
</gene>
<dbReference type="AlphaFoldDB" id="A0A5B7JJD3"/>
<comment type="caution">
    <text evidence="1">The sequence shown here is derived from an EMBL/GenBank/DDBJ whole genome shotgun (WGS) entry which is preliminary data.</text>
</comment>
<accession>A0A5B7JJD3</accession>